<organism evidence="9 10">
    <name type="scientific">Geomonas subterranea</name>
    <dbReference type="NCBI Taxonomy" id="2847989"/>
    <lineage>
        <taxon>Bacteria</taxon>
        <taxon>Pseudomonadati</taxon>
        <taxon>Thermodesulfobacteriota</taxon>
        <taxon>Desulfuromonadia</taxon>
        <taxon>Geobacterales</taxon>
        <taxon>Geobacteraceae</taxon>
        <taxon>Geomonas</taxon>
    </lineage>
</organism>
<reference evidence="9 10" key="1">
    <citation type="submission" date="2021-06" db="EMBL/GenBank/DDBJ databases">
        <title>Gemonas diversity in paddy soil.</title>
        <authorList>
            <person name="Liu G."/>
        </authorList>
    </citation>
    <scope>NUCLEOTIDE SEQUENCE [LARGE SCALE GENOMIC DNA]</scope>
    <source>
        <strain evidence="9 10">RG2</strain>
    </source>
</reference>
<accession>A0ABX8LKW7</accession>
<keyword evidence="6" id="KW-0597">Phosphoprotein</keyword>
<keyword evidence="5" id="KW-0804">Transcription</keyword>
<dbReference type="PROSITE" id="PS00676">
    <property type="entry name" value="SIGMA54_INTERACT_2"/>
    <property type="match status" value="1"/>
</dbReference>
<keyword evidence="2" id="KW-0067">ATP-binding</keyword>
<dbReference type="InterPro" id="IPR002197">
    <property type="entry name" value="HTH_Fis"/>
</dbReference>
<keyword evidence="4" id="KW-0238">DNA-binding</keyword>
<evidence type="ECO:0000256" key="2">
    <source>
        <dbReference type="ARBA" id="ARBA00022840"/>
    </source>
</evidence>
<dbReference type="RefSeq" id="WP_217289221.1">
    <property type="nucleotide sequence ID" value="NZ_CP077683.1"/>
</dbReference>
<dbReference type="SMART" id="SM00448">
    <property type="entry name" value="REC"/>
    <property type="match status" value="1"/>
</dbReference>
<dbReference type="InterPro" id="IPR058031">
    <property type="entry name" value="AAA_lid_NorR"/>
</dbReference>
<dbReference type="InterPro" id="IPR025662">
    <property type="entry name" value="Sigma_54_int_dom_ATP-bd_1"/>
</dbReference>
<dbReference type="InterPro" id="IPR001789">
    <property type="entry name" value="Sig_transdc_resp-reg_receiver"/>
</dbReference>
<dbReference type="InterPro" id="IPR025943">
    <property type="entry name" value="Sigma_54_int_dom_ATP-bd_2"/>
</dbReference>
<dbReference type="Pfam" id="PF00072">
    <property type="entry name" value="Response_reg"/>
    <property type="match status" value="1"/>
</dbReference>
<dbReference type="Pfam" id="PF00158">
    <property type="entry name" value="Sigma54_activat"/>
    <property type="match status" value="1"/>
</dbReference>
<keyword evidence="3" id="KW-0805">Transcription regulation</keyword>
<dbReference type="PROSITE" id="PS00688">
    <property type="entry name" value="SIGMA54_INTERACT_3"/>
    <property type="match status" value="1"/>
</dbReference>
<feature type="modified residue" description="4-aspartylphosphate" evidence="6">
    <location>
        <position position="53"/>
    </location>
</feature>
<keyword evidence="1" id="KW-0547">Nucleotide-binding</keyword>
<evidence type="ECO:0000256" key="1">
    <source>
        <dbReference type="ARBA" id="ARBA00022741"/>
    </source>
</evidence>
<evidence type="ECO:0000259" key="8">
    <source>
        <dbReference type="PROSITE" id="PS50110"/>
    </source>
</evidence>
<dbReference type="InterPro" id="IPR003593">
    <property type="entry name" value="AAA+_ATPase"/>
</dbReference>
<dbReference type="InterPro" id="IPR025944">
    <property type="entry name" value="Sigma_54_int_dom_CS"/>
</dbReference>
<proteinExistence type="predicted"/>
<dbReference type="InterPro" id="IPR002078">
    <property type="entry name" value="Sigma_54_int"/>
</dbReference>
<evidence type="ECO:0000256" key="3">
    <source>
        <dbReference type="ARBA" id="ARBA00023015"/>
    </source>
</evidence>
<dbReference type="PROSITE" id="PS50110">
    <property type="entry name" value="RESPONSE_REGULATORY"/>
    <property type="match status" value="1"/>
</dbReference>
<sequence>MKQKILVIDDDASLRRVLEYNLVEEGYDVIVASSGEEGLYQFGTFKPELVITDMKMTGMDGLMVLKSIKERSPDTLVMIITAFGAVETAVEAMKAGAFDFITKPFNRDALRLTVRKALQFNGLSQENKRLRGALVDRADFRTIVGTSQEMEKVFNVIRKVADTEAAILITGESGTGKEVIARSIHANSSRKDGPFVAINCAAIPRELLESELFGHVKGAFTGAIRDKVGKFQLAEGGTIFLDEVGDLPVEMQPKLLRALQEKEVVAVGGTKVERLDVRVVSATNLDIDKAIAEGAFREDLYYRLSVIPIHLPPLRARRQDIPLLIKYFCGKNGFPKVAFEKPALSALVNYSWPGNVRELENTIERLLIMRNGDTIALEELPGKLLEEKSQSRLGTAVVRLPDEGYSLEQLEREVVIDTLERNNWNQAAAARFLKIPRHMLVYRLEKFGINIPEDRSRQKKGSNLLIM</sequence>
<dbReference type="PANTHER" id="PTHR32071:SF113">
    <property type="entry name" value="ALGINATE BIOSYNTHESIS TRANSCRIPTIONAL REGULATORY PROTEIN ALGB"/>
    <property type="match status" value="1"/>
</dbReference>
<evidence type="ECO:0000256" key="4">
    <source>
        <dbReference type="ARBA" id="ARBA00023125"/>
    </source>
</evidence>
<evidence type="ECO:0000313" key="9">
    <source>
        <dbReference type="EMBL" id="QXE92673.1"/>
    </source>
</evidence>
<gene>
    <name evidence="9" type="ORF">KP001_09190</name>
</gene>
<evidence type="ECO:0000256" key="5">
    <source>
        <dbReference type="ARBA" id="ARBA00023163"/>
    </source>
</evidence>
<dbReference type="SMART" id="SM00382">
    <property type="entry name" value="AAA"/>
    <property type="match status" value="1"/>
</dbReference>
<dbReference type="EMBL" id="CP077683">
    <property type="protein sequence ID" value="QXE92673.1"/>
    <property type="molecule type" value="Genomic_DNA"/>
</dbReference>
<dbReference type="PROSITE" id="PS50045">
    <property type="entry name" value="SIGMA54_INTERACT_4"/>
    <property type="match status" value="1"/>
</dbReference>
<dbReference type="CDD" id="cd00009">
    <property type="entry name" value="AAA"/>
    <property type="match status" value="1"/>
</dbReference>
<dbReference type="PROSITE" id="PS00675">
    <property type="entry name" value="SIGMA54_INTERACT_1"/>
    <property type="match status" value="1"/>
</dbReference>
<dbReference type="PANTHER" id="PTHR32071">
    <property type="entry name" value="TRANSCRIPTIONAL REGULATORY PROTEIN"/>
    <property type="match status" value="1"/>
</dbReference>
<keyword evidence="10" id="KW-1185">Reference proteome</keyword>
<dbReference type="Pfam" id="PF02954">
    <property type="entry name" value="HTH_8"/>
    <property type="match status" value="1"/>
</dbReference>
<dbReference type="Proteomes" id="UP000683559">
    <property type="component" value="Chromosome"/>
</dbReference>
<evidence type="ECO:0000313" key="10">
    <source>
        <dbReference type="Proteomes" id="UP000683559"/>
    </source>
</evidence>
<name>A0ABX8LKW7_9BACT</name>
<feature type="domain" description="Sigma-54 factor interaction" evidence="7">
    <location>
        <begin position="143"/>
        <end position="368"/>
    </location>
</feature>
<protein>
    <submittedName>
        <fullName evidence="9">Sigma-54 dependent transcriptional regulator</fullName>
    </submittedName>
</protein>
<dbReference type="Pfam" id="PF25601">
    <property type="entry name" value="AAA_lid_14"/>
    <property type="match status" value="1"/>
</dbReference>
<evidence type="ECO:0000256" key="6">
    <source>
        <dbReference type="PROSITE-ProRule" id="PRU00169"/>
    </source>
</evidence>
<feature type="domain" description="Response regulatory" evidence="8">
    <location>
        <begin position="4"/>
        <end position="118"/>
    </location>
</feature>
<evidence type="ECO:0000259" key="7">
    <source>
        <dbReference type="PROSITE" id="PS50045"/>
    </source>
</evidence>